<evidence type="ECO:0000313" key="2">
    <source>
        <dbReference type="Proteomes" id="UP000700732"/>
    </source>
</evidence>
<evidence type="ECO:0000313" key="1">
    <source>
        <dbReference type="EMBL" id="MBC3794477.1"/>
    </source>
</evidence>
<dbReference type="Proteomes" id="UP000700732">
    <property type="component" value="Unassembled WGS sequence"/>
</dbReference>
<comment type="caution">
    <text evidence="1">The sequence shown here is derived from an EMBL/GenBank/DDBJ whole genome shotgun (WGS) entry which is preliminary data.</text>
</comment>
<sequence length="38" mass="4417">MRLARHRRPYTVVRRYDTPGEISLNSCRSVKKVTLEAG</sequence>
<keyword evidence="2" id="KW-1185">Reference proteome</keyword>
<reference evidence="1 2" key="1">
    <citation type="submission" date="2019-06" db="EMBL/GenBank/DDBJ databases">
        <title>Spirosoma utsteinense sp. nov. isolated from Antarctic ice-free soils.</title>
        <authorList>
            <person name="Tahon G."/>
        </authorList>
    </citation>
    <scope>NUCLEOTIDE SEQUENCE [LARGE SCALE GENOMIC DNA]</scope>
    <source>
        <strain evidence="1 2">LMG 31447</strain>
    </source>
</reference>
<gene>
    <name evidence="1" type="ORF">FH603_5006</name>
</gene>
<accession>A0ABR6WD74</accession>
<proteinExistence type="predicted"/>
<protein>
    <submittedName>
        <fullName evidence="1">Uncharacterized protein</fullName>
    </submittedName>
</protein>
<name>A0ABR6WD74_9BACT</name>
<organism evidence="1 2">
    <name type="scientific">Spirosoma utsteinense</name>
    <dbReference type="NCBI Taxonomy" id="2585773"/>
    <lineage>
        <taxon>Bacteria</taxon>
        <taxon>Pseudomonadati</taxon>
        <taxon>Bacteroidota</taxon>
        <taxon>Cytophagia</taxon>
        <taxon>Cytophagales</taxon>
        <taxon>Cytophagaceae</taxon>
        <taxon>Spirosoma</taxon>
    </lineage>
</organism>
<dbReference type="EMBL" id="VFIA01000047">
    <property type="protein sequence ID" value="MBC3794477.1"/>
    <property type="molecule type" value="Genomic_DNA"/>
</dbReference>